<comment type="subcellular location">
    <subcellularLocation>
        <location evidence="1">Bacterial flagellum basal body</location>
    </subcellularLocation>
</comment>
<evidence type="ECO:0000313" key="9">
    <source>
        <dbReference type="EMBL" id="CUS42194.1"/>
    </source>
</evidence>
<feature type="domain" description="Flagellar hook protein FlgE D2" evidence="7">
    <location>
        <begin position="921"/>
        <end position="1088"/>
    </location>
</feature>
<accession>A0A160TFY3</accession>
<name>A0A160TFY3_9ZZZZ</name>
<dbReference type="InterPro" id="IPR010930">
    <property type="entry name" value="Flg_bb/hook_C_dom"/>
</dbReference>
<evidence type="ECO:0000256" key="1">
    <source>
        <dbReference type="ARBA" id="ARBA00004117"/>
    </source>
</evidence>
<dbReference type="AlphaFoldDB" id="A0A160TFY3"/>
<keyword evidence="9" id="KW-0969">Cilium</keyword>
<evidence type="ECO:0000259" key="6">
    <source>
        <dbReference type="Pfam" id="PF06429"/>
    </source>
</evidence>
<dbReference type="GO" id="GO:0005829">
    <property type="term" value="C:cytosol"/>
    <property type="evidence" value="ECO:0007669"/>
    <property type="project" value="TreeGrafter"/>
</dbReference>
<reference evidence="9" key="1">
    <citation type="submission" date="2015-10" db="EMBL/GenBank/DDBJ databases">
        <authorList>
            <person name="Gilbert D.G."/>
        </authorList>
    </citation>
    <scope>NUCLEOTIDE SEQUENCE</scope>
</reference>
<keyword evidence="9" id="KW-0282">Flagellum</keyword>
<sequence>MSFNIGLSGIRAASTDLEVTGNNVANASTIGFKESRAEFADVYTSTLLGTGLKPVGSGVMVDNVRQQFSQGNISGTENALDLAIDGNGFFVLEDRGSISYTRSGIFSLDKDGYVVANNGSRLQGYDANDSGVVSGVLGDIQIQISNQAPRLTSLASSILNLNAGALVLQEQGLQLVSNGLAIGAADAGIAESTRSILSAAGQPTTAGTPATMPFATDLATVAAGAGYGAITMDIDVGDGAGAQTVTLTGLVGPTTVNAILSDVQAALDATFGSQQLTATQDTTTGALVIQRAGYNATNGTSFAATNTAAWDAAFGANSGVIAGTQGSTLFVGSTPITADFTSIPGTSTTTRTTATPTLNIVSSDAGQFAQLTADNNYSSLDVSAGGGNVLAFTIAAESGGTYPINLSQAAWLGAAPVSYNAVSITEAVAEINTQITATAGAGNEEVIAVVNGGKIEFQTQAPATQGDFVQIADNAVSSVGYSLTSLGFLSNNRFDGGVEPVLANNEFVLEVTSTSGNGGGPFTITIPPANYASLDALAVAIQQQIDVYIGAGGLAGKVTVDAVGGQLVFTNSNVGAGEGVSISGTIAEPQAAAELGLDSLFTVTGQNEVDRSNSFRINLTVPAPDSENRSGSVLISLDEEYRSVQQLASSINRQLNSQDADSYIGIQASAVEIEPNVVPPQFTLKLSATTEGEASIISITNISANGPDISAAELFGILQVNPDDSSLLVTGIEGVSNEYPEQTVTLINPDGEETEITLPLHSEGNEIVSIFNQQPGVTASALTTMNIPLSGYNSPGNDLKLTVNGQVLESTSLADIADEINNYRATTLPGFSAEISENGDLVIYNEIGRDINVSIDSAVVTDSITIQGADNTGPVVLGGSATADVAAAIGGQVTFILNEGYILANPDPVVSGIFGALSEDEFTPYVLNSFDPLDQDTYNNATSTTIYDSLGNSHVMTQYFVKEPLDATRPNEQNIWAMYVLIDGQNVGDPDPSLPFPENLDSTAARFEIFFNQDGTLDEIATGDIFITNWDPVDENGDPTGAFTSTNVLEGGIPLIDPPVNSNFQISLDGSTQFGSSFSVNEVNQNGYSTGRLTGLEIDQEGIIFARFTNGQAQTLGQVALANFRNPEGLTPVGDTGWAESFESGVPTVGSPRTASFGQIRSSALEDSNVDLSEELVGLIIAQRNFQASAKTIETMDQVTQTILNI</sequence>
<feature type="domain" description="Flagellar basal body rod protein N-terminal" evidence="5">
    <location>
        <begin position="4"/>
        <end position="33"/>
    </location>
</feature>
<dbReference type="Pfam" id="PF06429">
    <property type="entry name" value="Flg_bbr_C"/>
    <property type="match status" value="1"/>
</dbReference>
<dbReference type="Pfam" id="PF22692">
    <property type="entry name" value="LlgE_F_G_D1"/>
    <property type="match status" value="1"/>
</dbReference>
<dbReference type="InterPro" id="IPR001444">
    <property type="entry name" value="Flag_bb_rod_N"/>
</dbReference>
<dbReference type="Pfam" id="PF00460">
    <property type="entry name" value="Flg_bb_rod"/>
    <property type="match status" value="1"/>
</dbReference>
<dbReference type="GO" id="GO:0009424">
    <property type="term" value="C:bacterial-type flagellum hook"/>
    <property type="evidence" value="ECO:0007669"/>
    <property type="project" value="TreeGrafter"/>
</dbReference>
<keyword evidence="4" id="KW-0975">Bacterial flagellum</keyword>
<evidence type="ECO:0000259" key="7">
    <source>
        <dbReference type="Pfam" id="PF07559"/>
    </source>
</evidence>
<evidence type="ECO:0000259" key="5">
    <source>
        <dbReference type="Pfam" id="PF00460"/>
    </source>
</evidence>
<dbReference type="PANTHER" id="PTHR30435:SF1">
    <property type="entry name" value="FLAGELLAR HOOK PROTEIN FLGE"/>
    <property type="match status" value="1"/>
</dbReference>
<dbReference type="GO" id="GO:0071978">
    <property type="term" value="P:bacterial-type flagellum-dependent swarming motility"/>
    <property type="evidence" value="ECO:0007669"/>
    <property type="project" value="TreeGrafter"/>
</dbReference>
<comment type="similarity">
    <text evidence="2">Belongs to the flagella basal body rod proteins family.</text>
</comment>
<dbReference type="NCBIfam" id="TIGR03506">
    <property type="entry name" value="FlgEFG_subfam"/>
    <property type="match status" value="2"/>
</dbReference>
<organism evidence="9">
    <name type="scientific">hydrothermal vent metagenome</name>
    <dbReference type="NCBI Taxonomy" id="652676"/>
    <lineage>
        <taxon>unclassified sequences</taxon>
        <taxon>metagenomes</taxon>
        <taxon>ecological metagenomes</taxon>
    </lineage>
</organism>
<evidence type="ECO:0000256" key="4">
    <source>
        <dbReference type="ARBA" id="ARBA00023143"/>
    </source>
</evidence>
<dbReference type="PANTHER" id="PTHR30435">
    <property type="entry name" value="FLAGELLAR PROTEIN"/>
    <property type="match status" value="1"/>
</dbReference>
<dbReference type="InterPro" id="IPR011491">
    <property type="entry name" value="FlgE_D2"/>
</dbReference>
<evidence type="ECO:0000259" key="8">
    <source>
        <dbReference type="Pfam" id="PF22692"/>
    </source>
</evidence>
<dbReference type="InterPro" id="IPR020013">
    <property type="entry name" value="Flagellar_FlgE/F/G"/>
</dbReference>
<evidence type="ECO:0000256" key="2">
    <source>
        <dbReference type="ARBA" id="ARBA00009677"/>
    </source>
</evidence>
<dbReference type="InterPro" id="IPR037058">
    <property type="entry name" value="Falgellar_hook_FlgE_sf"/>
</dbReference>
<feature type="domain" description="Flagellar hook protein FlgE/F/G-like D1" evidence="8">
    <location>
        <begin position="83"/>
        <end position="148"/>
    </location>
</feature>
<feature type="domain" description="Flagellar basal-body/hook protein C-terminal" evidence="6">
    <location>
        <begin position="1162"/>
        <end position="1206"/>
    </location>
</feature>
<evidence type="ECO:0000256" key="3">
    <source>
        <dbReference type="ARBA" id="ARBA00019015"/>
    </source>
</evidence>
<protein>
    <recommendedName>
        <fullName evidence="3">Flagellar hook protein FlgE</fullName>
    </recommendedName>
</protein>
<dbReference type="InterPro" id="IPR037925">
    <property type="entry name" value="FlgE/F/G-like"/>
</dbReference>
<dbReference type="InterPro" id="IPR053967">
    <property type="entry name" value="LlgE_F_G-like_D1"/>
</dbReference>
<dbReference type="GO" id="GO:0009425">
    <property type="term" value="C:bacterial-type flagellum basal body"/>
    <property type="evidence" value="ECO:0007669"/>
    <property type="project" value="UniProtKB-SubCell"/>
</dbReference>
<dbReference type="EMBL" id="CZQC01000062">
    <property type="protein sequence ID" value="CUS42194.1"/>
    <property type="molecule type" value="Genomic_DNA"/>
</dbReference>
<keyword evidence="9" id="KW-0966">Cell projection</keyword>
<dbReference type="Gene3D" id="2.60.98.20">
    <property type="entry name" value="Flagellar hook protein FlgE"/>
    <property type="match status" value="1"/>
</dbReference>
<dbReference type="Pfam" id="PF07559">
    <property type="entry name" value="FlgE_D2"/>
    <property type="match status" value="1"/>
</dbReference>
<dbReference type="SUPFAM" id="SSF117143">
    <property type="entry name" value="Flagellar hook protein flgE"/>
    <property type="match status" value="2"/>
</dbReference>
<proteinExistence type="inferred from homology"/>
<gene>
    <name evidence="9" type="ORF">MGWOODY_Tha2544</name>
</gene>